<evidence type="ECO:0000313" key="4">
    <source>
        <dbReference type="EMBL" id="OZG52954.1"/>
    </source>
</evidence>
<dbReference type="InterPro" id="IPR002150">
    <property type="entry name" value="Ribosomal_bL31"/>
</dbReference>
<dbReference type="PANTHER" id="PTHR33280:SF1">
    <property type="entry name" value="LARGE RIBOSOMAL SUBUNIT PROTEIN BL31C"/>
    <property type="match status" value="1"/>
</dbReference>
<dbReference type="Proteomes" id="UP000216454">
    <property type="component" value="Unassembled WGS sequence"/>
</dbReference>
<reference evidence="4 5" key="1">
    <citation type="journal article" date="2017" name="BMC Genomics">
        <title>Comparative genomic and phylogenomic analyses of the Bifidobacteriaceae family.</title>
        <authorList>
            <person name="Lugli G.A."/>
            <person name="Milani C."/>
            <person name="Turroni F."/>
            <person name="Duranti S."/>
            <person name="Mancabelli L."/>
            <person name="Mangifesta M."/>
            <person name="Ferrario C."/>
            <person name="Modesto M."/>
            <person name="Mattarelli P."/>
            <person name="Jiri K."/>
            <person name="van Sinderen D."/>
            <person name="Ventura M."/>
        </authorList>
    </citation>
    <scope>NUCLEOTIDE SEQUENCE [LARGE SCALE GENOMIC DNA]</scope>
    <source>
        <strain evidence="4 5">DSM 24744</strain>
    </source>
</reference>
<organism evidence="4 5">
    <name type="scientific">Pseudoscardovia suis</name>
    <dbReference type="NCBI Taxonomy" id="987063"/>
    <lineage>
        <taxon>Bacteria</taxon>
        <taxon>Bacillati</taxon>
        <taxon>Actinomycetota</taxon>
        <taxon>Actinomycetes</taxon>
        <taxon>Bifidobacteriales</taxon>
        <taxon>Bifidobacteriaceae</taxon>
        <taxon>Pseudoscardovia</taxon>
    </lineage>
</organism>
<comment type="caution">
    <text evidence="4">The sequence shown here is derived from an EMBL/GenBank/DDBJ whole genome shotgun (WGS) entry which is preliminary data.</text>
</comment>
<accession>A0A261F1F4</accession>
<dbReference type="InterPro" id="IPR034704">
    <property type="entry name" value="Ribosomal_bL28/bL31-like_sf"/>
</dbReference>
<dbReference type="InterPro" id="IPR027493">
    <property type="entry name" value="Ribosomal_bL31_B"/>
</dbReference>
<protein>
    <recommendedName>
        <fullName evidence="3">50S ribosomal protein L31</fullName>
    </recommendedName>
</protein>
<dbReference type="Pfam" id="PF01197">
    <property type="entry name" value="Ribosomal_L31"/>
    <property type="match status" value="1"/>
</dbReference>
<evidence type="ECO:0000256" key="3">
    <source>
        <dbReference type="RuleBase" id="RU000564"/>
    </source>
</evidence>
<proteinExistence type="inferred from homology"/>
<dbReference type="InterPro" id="IPR042105">
    <property type="entry name" value="Ribosomal_bL31_sf"/>
</dbReference>
<dbReference type="GO" id="GO:1990904">
    <property type="term" value="C:ribonucleoprotein complex"/>
    <property type="evidence" value="ECO:0007669"/>
    <property type="project" value="UniProtKB-KW"/>
</dbReference>
<name>A0A261F1F4_9BIFI</name>
<dbReference type="PROSITE" id="PS01143">
    <property type="entry name" value="RIBOSOMAL_L31"/>
    <property type="match status" value="1"/>
</dbReference>
<dbReference type="GO" id="GO:0005840">
    <property type="term" value="C:ribosome"/>
    <property type="evidence" value="ECO:0007669"/>
    <property type="project" value="UniProtKB-KW"/>
</dbReference>
<evidence type="ECO:0000256" key="2">
    <source>
        <dbReference type="ARBA" id="ARBA00023274"/>
    </source>
</evidence>
<evidence type="ECO:0000313" key="5">
    <source>
        <dbReference type="Proteomes" id="UP000216454"/>
    </source>
</evidence>
<sequence>MKPDIHPIYGPVAFRDQTTGTLFLMRSTLAVRADQLPSITLADGMTYPLVTADVTCDSHPFYTGKSVVVDSAGQVQRFRRRYRLDG</sequence>
<dbReference type="NCBIfam" id="TIGR00105">
    <property type="entry name" value="L31"/>
    <property type="match status" value="1"/>
</dbReference>
<dbReference type="AlphaFoldDB" id="A0A261F1F4"/>
<dbReference type="GO" id="GO:0006412">
    <property type="term" value="P:translation"/>
    <property type="evidence" value="ECO:0007669"/>
    <property type="project" value="InterPro"/>
</dbReference>
<dbReference type="GO" id="GO:0003735">
    <property type="term" value="F:structural constituent of ribosome"/>
    <property type="evidence" value="ECO:0007669"/>
    <property type="project" value="InterPro"/>
</dbReference>
<dbReference type="Gene3D" id="4.10.830.30">
    <property type="entry name" value="Ribosomal protein L31"/>
    <property type="match status" value="1"/>
</dbReference>
<dbReference type="PANTHER" id="PTHR33280">
    <property type="entry name" value="50S RIBOSOMAL PROTEIN L31, CHLOROPLASTIC"/>
    <property type="match status" value="1"/>
</dbReference>
<comment type="similarity">
    <text evidence="3">Belongs to the bacterial ribosomal protein bL31 family.</text>
</comment>
<dbReference type="RefSeq" id="WP_094690866.1">
    <property type="nucleotide sequence ID" value="NZ_MWWQ01000005.1"/>
</dbReference>
<keyword evidence="5" id="KW-1185">Reference proteome</keyword>
<dbReference type="NCBIfam" id="NF002462">
    <property type="entry name" value="PRK01678.1"/>
    <property type="match status" value="1"/>
</dbReference>
<evidence type="ECO:0000256" key="1">
    <source>
        <dbReference type="ARBA" id="ARBA00022980"/>
    </source>
</evidence>
<keyword evidence="2 3" id="KW-0687">Ribonucleoprotein</keyword>
<dbReference type="OrthoDB" id="9803251at2"/>
<keyword evidence="1 3" id="KW-0689">Ribosomal protein</keyword>
<dbReference type="EMBL" id="MWWQ01000005">
    <property type="protein sequence ID" value="OZG52954.1"/>
    <property type="molecule type" value="Genomic_DNA"/>
</dbReference>
<dbReference type="SUPFAM" id="SSF143800">
    <property type="entry name" value="L28p-like"/>
    <property type="match status" value="1"/>
</dbReference>
<gene>
    <name evidence="4" type="ORF">PSSU_0572</name>
</gene>